<protein>
    <submittedName>
        <fullName evidence="1">Abi family protein</fullName>
    </submittedName>
</protein>
<dbReference type="Pfam" id="PF07751">
    <property type="entry name" value="Abi_2"/>
    <property type="match status" value="1"/>
</dbReference>
<proteinExistence type="predicted"/>
<comment type="caution">
    <text evidence="1">The sequence shown here is derived from an EMBL/GenBank/DDBJ whole genome shotgun (WGS) entry which is preliminary data.</text>
</comment>
<organism evidence="1 2">
    <name type="scientific">Bacteroides caecimuris</name>
    <dbReference type="NCBI Taxonomy" id="1796613"/>
    <lineage>
        <taxon>Bacteria</taxon>
        <taxon>Pseudomonadati</taxon>
        <taxon>Bacteroidota</taxon>
        <taxon>Bacteroidia</taxon>
        <taxon>Bacteroidales</taxon>
        <taxon>Bacteroidaceae</taxon>
        <taxon>Bacteroides</taxon>
    </lineage>
</organism>
<reference evidence="1 2" key="1">
    <citation type="submission" date="2019-04" db="EMBL/GenBank/DDBJ databases">
        <title>Microbes associate with the intestines of laboratory mice.</title>
        <authorList>
            <person name="Navarre W."/>
            <person name="Wong E."/>
            <person name="Huang K."/>
            <person name="Tropini C."/>
            <person name="Ng K."/>
            <person name="Yu B."/>
        </authorList>
    </citation>
    <scope>NUCLEOTIDE SEQUENCE [LARGE SCALE GENOMIC DNA]</scope>
    <source>
        <strain evidence="1 2">NM63_1-25</strain>
    </source>
</reference>
<dbReference type="RefSeq" id="WP_136000036.1">
    <property type="nucleotide sequence ID" value="NZ_SRYX01000055.1"/>
</dbReference>
<dbReference type="AlphaFoldDB" id="A0A4S2CRQ1"/>
<sequence>MDYTKQPLDYPQILQMLKDRGLIIRDDNDAAAQLKVMSYFRLANYLRPMEQDKITHTFKPNSHFDNAVNLYFFDKKLRALIFTVIQSFEIALRSKLIHHFSMAYGAFWIMDRSLFVDKKIFTDCAIRVQQEVFRSKEDFIQEHIDKYSNPIIPPVWKTLEVVSFGTLSRIFCNLLDKGIKKKIAREFNLPHHKFLESWCKSAVTLRNNLAHHSRTWNRAFPIQPQLPQSLNGDWINTTGVANNRLYAQLCCLAYLQNATHPDNDFKQQLKSLLQTHPNVDVTAMGFPANWENEPLWK</sequence>
<name>A0A4S2CRQ1_9BACE</name>
<accession>A0A4S2CRQ1</accession>
<dbReference type="Proteomes" id="UP000309566">
    <property type="component" value="Unassembled WGS sequence"/>
</dbReference>
<evidence type="ECO:0000313" key="1">
    <source>
        <dbReference type="EMBL" id="TGY31438.1"/>
    </source>
</evidence>
<dbReference type="InterPro" id="IPR011664">
    <property type="entry name" value="Abi_system_AbiD/AbiF-like"/>
</dbReference>
<gene>
    <name evidence="1" type="ORF">E5353_13280</name>
</gene>
<dbReference type="EMBL" id="SRYX01000055">
    <property type="protein sequence ID" value="TGY31438.1"/>
    <property type="molecule type" value="Genomic_DNA"/>
</dbReference>
<evidence type="ECO:0000313" key="2">
    <source>
        <dbReference type="Proteomes" id="UP000309566"/>
    </source>
</evidence>